<dbReference type="EMBL" id="BJVQ01000009">
    <property type="protein sequence ID" value="GEL45982.1"/>
    <property type="molecule type" value="Genomic_DNA"/>
</dbReference>
<keyword evidence="2" id="KW-1003">Cell membrane</keyword>
<feature type="transmembrane region" description="Helical" evidence="6">
    <location>
        <begin position="35"/>
        <end position="54"/>
    </location>
</feature>
<keyword evidence="5 6" id="KW-0472">Membrane</keyword>
<dbReference type="Pfam" id="PF03553">
    <property type="entry name" value="Na_H_antiporter"/>
    <property type="match status" value="1"/>
</dbReference>
<organism evidence="8 10">
    <name type="scientific">Cellulomonas hominis</name>
    <dbReference type="NCBI Taxonomy" id="156981"/>
    <lineage>
        <taxon>Bacteria</taxon>
        <taxon>Bacillati</taxon>
        <taxon>Actinomycetota</taxon>
        <taxon>Actinomycetes</taxon>
        <taxon>Micrococcales</taxon>
        <taxon>Cellulomonadaceae</taxon>
        <taxon>Cellulomonas</taxon>
    </lineage>
</organism>
<keyword evidence="3 6" id="KW-0812">Transmembrane</keyword>
<reference evidence="8 10" key="1">
    <citation type="submission" date="2019-07" db="EMBL/GenBank/DDBJ databases">
        <title>Whole genome shotgun sequence of Cellulomonas hominis NBRC 16055.</title>
        <authorList>
            <person name="Hosoyama A."/>
            <person name="Uohara A."/>
            <person name="Ohji S."/>
            <person name="Ichikawa N."/>
        </authorList>
    </citation>
    <scope>NUCLEOTIDE SEQUENCE [LARGE SCALE GENOMIC DNA]</scope>
    <source>
        <strain evidence="8 10">NBRC 16055</strain>
    </source>
</reference>
<feature type="transmembrane region" description="Helical" evidence="6">
    <location>
        <begin position="118"/>
        <end position="149"/>
    </location>
</feature>
<keyword evidence="10" id="KW-1185">Reference proteome</keyword>
<dbReference type="RefSeq" id="WP_146834779.1">
    <property type="nucleotide sequence ID" value="NZ_BJVQ01000009.1"/>
</dbReference>
<feature type="transmembrane region" description="Helical" evidence="6">
    <location>
        <begin position="210"/>
        <end position="232"/>
    </location>
</feature>
<feature type="transmembrane region" description="Helical" evidence="6">
    <location>
        <begin position="443"/>
        <end position="466"/>
    </location>
</feature>
<feature type="transmembrane region" description="Helical" evidence="6">
    <location>
        <begin position="85"/>
        <end position="106"/>
    </location>
</feature>
<sequence length="508" mass="52867">MSSTLAPEGPVTGAPQPPQGAWSALRRRLADRRTLIAYAGLAVIFVLVLALAPHGEGAEYGAWSLLPAGTLFVFILVTQQVVEGFIWASLLGAVMLARGDFFAFWIDRLFSEVSNTDNLWLLVLLLSIGGLIGVFEHLGLAASFAEAAARLARGPKRSSLVTVVATALLSNDSYLSTSGVGVSMTPVNKGFGLPKAYSAMLIRSTAEPTCTLNPIGSTPVLVTGLLVTAGVVAADEQVSAYLHILPYLFFSLAIVLVAVLAAAGVLPLIGGMRRAAAVEAQEEAAEVAEAGDAPAAEAAAAARRPHWLNMVVSIAAVIVGTLITGDVQQAFLIALVVTGVVLLAQRLTTPSGYLDAVIEGMKDIFSLVLLMAIAFVLVSFIADLDFAGFVIQHVSGVVAPAWLPLVVFLVFGVTELLVTLNWSLYILLIPVLVALCEQTGANLWATVAALLGAGTWGLTASISSDVGLLTASSTEVGLFRHWITNLPYQVVAFVVAAAGFAVVGLVGA</sequence>
<feature type="transmembrane region" description="Helical" evidence="6">
    <location>
        <begin position="311"/>
        <end position="344"/>
    </location>
</feature>
<comment type="subcellular location">
    <subcellularLocation>
        <location evidence="1">Cell membrane</location>
        <topology evidence="1">Multi-pass membrane protein</topology>
    </subcellularLocation>
</comment>
<dbReference type="PANTHER" id="PTHR43478">
    <property type="entry name" value="NA+/H+ ANTIPORTER-RELATED"/>
    <property type="match status" value="1"/>
</dbReference>
<evidence type="ECO:0000259" key="7">
    <source>
        <dbReference type="Pfam" id="PF03553"/>
    </source>
</evidence>
<dbReference type="Proteomes" id="UP000321723">
    <property type="component" value="Unassembled WGS sequence"/>
</dbReference>
<feature type="domain" description="Na+/H+ antiporter NhaC-like C-terminal" evidence="7">
    <location>
        <begin position="213"/>
        <end position="504"/>
    </location>
</feature>
<evidence type="ECO:0000256" key="6">
    <source>
        <dbReference type="SAM" id="Phobius"/>
    </source>
</evidence>
<evidence type="ECO:0000256" key="4">
    <source>
        <dbReference type="ARBA" id="ARBA00022989"/>
    </source>
</evidence>
<evidence type="ECO:0000313" key="9">
    <source>
        <dbReference type="EMBL" id="MBB5473556.1"/>
    </source>
</evidence>
<evidence type="ECO:0000256" key="2">
    <source>
        <dbReference type="ARBA" id="ARBA00022475"/>
    </source>
</evidence>
<evidence type="ECO:0000313" key="8">
    <source>
        <dbReference type="EMBL" id="GEL45982.1"/>
    </source>
</evidence>
<evidence type="ECO:0000256" key="3">
    <source>
        <dbReference type="ARBA" id="ARBA00022692"/>
    </source>
</evidence>
<dbReference type="GO" id="GO:0005886">
    <property type="term" value="C:plasma membrane"/>
    <property type="evidence" value="ECO:0007669"/>
    <property type="project" value="UniProtKB-SubCell"/>
</dbReference>
<feature type="transmembrane region" description="Helical" evidence="6">
    <location>
        <begin position="244"/>
        <end position="269"/>
    </location>
</feature>
<dbReference type="PANTHER" id="PTHR43478:SF1">
    <property type="entry name" value="NA+_H+ ANTIPORTER NHAC-LIKE C-TERMINAL DOMAIN-CONTAINING PROTEIN"/>
    <property type="match status" value="1"/>
</dbReference>
<keyword evidence="4 6" id="KW-1133">Transmembrane helix</keyword>
<feature type="transmembrane region" description="Helical" evidence="6">
    <location>
        <begin position="364"/>
        <end position="382"/>
    </location>
</feature>
<protein>
    <submittedName>
        <fullName evidence="9">Na+/H+ antiporter NhaC</fullName>
    </submittedName>
</protein>
<accession>A0A511F9Q8</accession>
<dbReference type="InterPro" id="IPR018461">
    <property type="entry name" value="Na/H_Antiport_NhaC-like_C"/>
</dbReference>
<dbReference type="AlphaFoldDB" id="A0A511F9Q8"/>
<reference evidence="9 11" key="2">
    <citation type="submission" date="2020-08" db="EMBL/GenBank/DDBJ databases">
        <title>Sequencing the genomes of 1000 actinobacteria strains.</title>
        <authorList>
            <person name="Klenk H.-P."/>
        </authorList>
    </citation>
    <scope>NUCLEOTIDE SEQUENCE [LARGE SCALE GENOMIC DNA]</scope>
    <source>
        <strain evidence="9 11">DSM 9581</strain>
    </source>
</reference>
<dbReference type="OrthoDB" id="9762978at2"/>
<evidence type="ECO:0000313" key="10">
    <source>
        <dbReference type="Proteomes" id="UP000321723"/>
    </source>
</evidence>
<gene>
    <name evidence="8" type="ORF">CHO01_10980</name>
    <name evidence="9" type="ORF">HNR08_002292</name>
</gene>
<comment type="caution">
    <text evidence="8">The sequence shown here is derived from an EMBL/GenBank/DDBJ whole genome shotgun (WGS) entry which is preliminary data.</text>
</comment>
<dbReference type="Proteomes" id="UP000564629">
    <property type="component" value="Unassembled WGS sequence"/>
</dbReference>
<name>A0A511F9Q8_9CELL</name>
<proteinExistence type="predicted"/>
<evidence type="ECO:0000313" key="11">
    <source>
        <dbReference type="Proteomes" id="UP000564629"/>
    </source>
</evidence>
<evidence type="ECO:0000256" key="1">
    <source>
        <dbReference type="ARBA" id="ARBA00004651"/>
    </source>
</evidence>
<evidence type="ECO:0000256" key="5">
    <source>
        <dbReference type="ARBA" id="ARBA00023136"/>
    </source>
</evidence>
<dbReference type="EMBL" id="JACHDN010000001">
    <property type="protein sequence ID" value="MBB5473556.1"/>
    <property type="molecule type" value="Genomic_DNA"/>
</dbReference>
<feature type="transmembrane region" description="Helical" evidence="6">
    <location>
        <begin position="60"/>
        <end position="78"/>
    </location>
</feature>
<feature type="transmembrane region" description="Helical" evidence="6">
    <location>
        <begin position="486"/>
        <end position="506"/>
    </location>
</feature>